<dbReference type="AlphaFoldDB" id="A0A803NR56"/>
<accession>A0A803NR56</accession>
<reference evidence="2" key="2">
    <citation type="submission" date="2021-03" db="UniProtKB">
        <authorList>
            <consortium name="EnsemblPlants"/>
        </authorList>
    </citation>
    <scope>IDENTIFICATION</scope>
</reference>
<dbReference type="EMBL" id="UZAU01000018">
    <property type="status" value="NOT_ANNOTATED_CDS"/>
    <property type="molecule type" value="Genomic_DNA"/>
</dbReference>
<name>A0A803NR56_CANSA</name>
<dbReference type="EnsemblPlants" id="evm.model.01.864">
    <property type="protein sequence ID" value="cds.evm.model.01.864"/>
    <property type="gene ID" value="evm.TU.01.864"/>
</dbReference>
<feature type="compositionally biased region" description="Polar residues" evidence="1">
    <location>
        <begin position="89"/>
        <end position="102"/>
    </location>
</feature>
<evidence type="ECO:0000313" key="3">
    <source>
        <dbReference type="Proteomes" id="UP000596661"/>
    </source>
</evidence>
<keyword evidence="3" id="KW-1185">Reference proteome</keyword>
<proteinExistence type="predicted"/>
<reference evidence="2" key="1">
    <citation type="submission" date="2018-11" db="EMBL/GenBank/DDBJ databases">
        <authorList>
            <person name="Grassa J C."/>
        </authorList>
    </citation>
    <scope>NUCLEOTIDE SEQUENCE [LARGE SCALE GENOMIC DNA]</scope>
</reference>
<dbReference type="Gramene" id="evm.model.01.864">
    <property type="protein sequence ID" value="cds.evm.model.01.864"/>
    <property type="gene ID" value="evm.TU.01.864"/>
</dbReference>
<protein>
    <submittedName>
        <fullName evidence="2">Uncharacterized protein</fullName>
    </submittedName>
</protein>
<dbReference type="Proteomes" id="UP000596661">
    <property type="component" value="Chromosome 1"/>
</dbReference>
<feature type="region of interest" description="Disordered" evidence="1">
    <location>
        <begin position="86"/>
        <end position="125"/>
    </location>
</feature>
<organism evidence="2 3">
    <name type="scientific">Cannabis sativa</name>
    <name type="common">Hemp</name>
    <name type="synonym">Marijuana</name>
    <dbReference type="NCBI Taxonomy" id="3483"/>
    <lineage>
        <taxon>Eukaryota</taxon>
        <taxon>Viridiplantae</taxon>
        <taxon>Streptophyta</taxon>
        <taxon>Embryophyta</taxon>
        <taxon>Tracheophyta</taxon>
        <taxon>Spermatophyta</taxon>
        <taxon>Magnoliopsida</taxon>
        <taxon>eudicotyledons</taxon>
        <taxon>Gunneridae</taxon>
        <taxon>Pentapetalae</taxon>
        <taxon>rosids</taxon>
        <taxon>fabids</taxon>
        <taxon>Rosales</taxon>
        <taxon>Cannabaceae</taxon>
        <taxon>Cannabis</taxon>
    </lineage>
</organism>
<evidence type="ECO:0000256" key="1">
    <source>
        <dbReference type="SAM" id="MobiDB-lite"/>
    </source>
</evidence>
<sequence>MTSWKLPRLTEIRGRTWNLLAGSKKPTPPVKGHEVILKVTTSEATVHPQAPQVAVESFSQGEVIETVLEALEFLRRRGANTRETERLNKQTTRSNKEVVSSQPLPPIKINAPSAQLPRDRTSLPPLPPSRVILSVHPSSLSEEEHFQLEVADKFFVNRFNMEYDDMKKIANVLSTRKSADFVDAARWNEPLPPIFDCQVIAERIRPRVGSDLTSICSERMGPKCYNL</sequence>
<evidence type="ECO:0000313" key="2">
    <source>
        <dbReference type="EnsemblPlants" id="cds.evm.model.01.864"/>
    </source>
</evidence>